<protein>
    <recommendedName>
        <fullName evidence="2">RNA helicase</fullName>
        <ecNumber evidence="2">3.6.4.13</ecNumber>
    </recommendedName>
</protein>
<evidence type="ECO:0000313" key="17">
    <source>
        <dbReference type="Proteomes" id="UP000750711"/>
    </source>
</evidence>
<dbReference type="PANTHER" id="PTHR18934:SF109">
    <property type="entry name" value="ATP-DEPENDENT RNA HELICASE DHX15 HOMOLOG"/>
    <property type="match status" value="1"/>
</dbReference>
<evidence type="ECO:0000256" key="13">
    <source>
        <dbReference type="SAM" id="MobiDB-lite"/>
    </source>
</evidence>
<comment type="catalytic activity">
    <reaction evidence="11">
        <text>ATP + H2O = ADP + phosphate + H(+)</text>
        <dbReference type="Rhea" id="RHEA:13065"/>
        <dbReference type="ChEBI" id="CHEBI:15377"/>
        <dbReference type="ChEBI" id="CHEBI:15378"/>
        <dbReference type="ChEBI" id="CHEBI:30616"/>
        <dbReference type="ChEBI" id="CHEBI:43474"/>
        <dbReference type="ChEBI" id="CHEBI:456216"/>
        <dbReference type="EC" id="3.6.4.13"/>
    </reaction>
</comment>
<keyword evidence="5" id="KW-0378">Hydrolase</keyword>
<organism evidence="16 17">
    <name type="scientific">Trichoglossum hirsutum</name>
    <dbReference type="NCBI Taxonomy" id="265104"/>
    <lineage>
        <taxon>Eukaryota</taxon>
        <taxon>Fungi</taxon>
        <taxon>Dikarya</taxon>
        <taxon>Ascomycota</taxon>
        <taxon>Pezizomycotina</taxon>
        <taxon>Geoglossomycetes</taxon>
        <taxon>Geoglossales</taxon>
        <taxon>Geoglossaceae</taxon>
        <taxon>Trichoglossum</taxon>
    </lineage>
</organism>
<keyword evidence="7" id="KW-0067">ATP-binding</keyword>
<keyword evidence="4" id="KW-0547">Nucleotide-binding</keyword>
<evidence type="ECO:0000256" key="5">
    <source>
        <dbReference type="ARBA" id="ARBA00022801"/>
    </source>
</evidence>
<evidence type="ECO:0000256" key="7">
    <source>
        <dbReference type="ARBA" id="ARBA00022840"/>
    </source>
</evidence>
<evidence type="ECO:0000256" key="3">
    <source>
        <dbReference type="ARBA" id="ARBA00022664"/>
    </source>
</evidence>
<keyword evidence="17" id="KW-1185">Reference proteome</keyword>
<evidence type="ECO:0000256" key="8">
    <source>
        <dbReference type="ARBA" id="ARBA00023187"/>
    </source>
</evidence>
<comment type="subcellular location">
    <subcellularLocation>
        <location evidence="1">Nucleus</location>
    </subcellularLocation>
</comment>
<comment type="similarity">
    <text evidence="10">Belongs to the DEAD box helicase family. DEAH subfamily. DDX15/PRP43 sub-subfamily.</text>
</comment>
<evidence type="ECO:0000256" key="1">
    <source>
        <dbReference type="ARBA" id="ARBA00004123"/>
    </source>
</evidence>
<dbReference type="Proteomes" id="UP000750711">
    <property type="component" value="Unassembled WGS sequence"/>
</dbReference>
<feature type="compositionally biased region" description="Basic and acidic residues" evidence="13">
    <location>
        <begin position="1"/>
        <end position="11"/>
    </location>
</feature>
<dbReference type="InterPro" id="IPR014001">
    <property type="entry name" value="Helicase_ATP-bd"/>
</dbReference>
<keyword evidence="3" id="KW-0507">mRNA processing</keyword>
<dbReference type="SMART" id="SM00487">
    <property type="entry name" value="DEXDc"/>
    <property type="match status" value="1"/>
</dbReference>
<dbReference type="CDD" id="cd17973">
    <property type="entry name" value="DEXHc_DHX15"/>
    <property type="match status" value="1"/>
</dbReference>
<dbReference type="Pfam" id="PF07717">
    <property type="entry name" value="OB_NTP_bind"/>
    <property type="match status" value="1"/>
</dbReference>
<accession>A0A9P8LJI0</accession>
<dbReference type="GO" id="GO:0003724">
    <property type="term" value="F:RNA helicase activity"/>
    <property type="evidence" value="ECO:0007669"/>
    <property type="project" value="UniProtKB-EC"/>
</dbReference>
<dbReference type="GO" id="GO:0000390">
    <property type="term" value="P:spliceosomal complex disassembly"/>
    <property type="evidence" value="ECO:0007669"/>
    <property type="project" value="UniProtKB-ARBA"/>
</dbReference>
<dbReference type="SMART" id="SM00847">
    <property type="entry name" value="HA2"/>
    <property type="match status" value="1"/>
</dbReference>
<evidence type="ECO:0000259" key="15">
    <source>
        <dbReference type="PROSITE" id="PS51194"/>
    </source>
</evidence>
<dbReference type="Gene3D" id="3.40.50.300">
    <property type="entry name" value="P-loop containing nucleotide triphosphate hydrolases"/>
    <property type="match status" value="2"/>
</dbReference>
<dbReference type="GO" id="GO:0003723">
    <property type="term" value="F:RNA binding"/>
    <property type="evidence" value="ECO:0007669"/>
    <property type="project" value="TreeGrafter"/>
</dbReference>
<dbReference type="FunFam" id="3.40.50.300:FF:000324">
    <property type="entry name" value="pre-mRNA-splicing factor ATP-dependent RNA helicase DHX15"/>
    <property type="match status" value="1"/>
</dbReference>
<comment type="function">
    <text evidence="12">Pre-mRNA processing factor involved in disassembly of spliceosomes after the release of mature mRNA.</text>
</comment>
<comment type="caution">
    <text evidence="16">The sequence shown here is derived from an EMBL/GenBank/DDBJ whole genome shotgun (WGS) entry which is preliminary data.</text>
</comment>
<sequence>MDRRPDAEEKPRAKRVKTSNVDPKDNPYLAHRYEEPAKKFQRYATTAAMAKEAEDGPNNFLTGQPLSSQYFRILETRRNLPVHAQRDEFLDIFHRSQIMVFVGETGSGKTTQIPQFVLFDDLPHIHRKTVACTQPRRVAAMSVAQRVADEMDVKLGDEVGYSIRFEDVTSQKTVLKYMTDGMLLREAMNDPDMNRYSCIILDEAHERTLATDILMGLLKEVAVRRRDLKIIIMSATLDAQKFQKYFNDAPLLAVPGRTHPVEIFYTPEPERDYVEAALRTVLQIHAAEPEGDILLFLTGEEEIEDAARKISLEADEMVREADAGPLKVYPLYGTLPPNQQQRIFEPAPPPHRPGGRPGRKCIIATNIAETSLTIDGIVYVVDPGFSKQKVYNPRIRVESLLVSAISKASAQQRAGRAGRTRPGKCFRLYTEAAFKKELIPQTYPEILRSNLASTVLELKKLGIDDLVHFDLMDPPAPETLMRALEELNFLACLDDDGNLTHLGRLASEFPLDPALAVMLISSPEFFCSNEILSLTALLSVPQIFVRPATARKRADDMKARFAHPDGDHLTMLNVYHAFKGPQAQANPKQWCHEHYLSLRALQSADNVRIQLKRIMEREELVLLSTPFEDKKYYENIRRALVSGFFMQVAKKNQTGKSYTTVKDNQEVLLHPSTVLGQDSEWVLYNEFVLTTKNYIRTVTAVRPEWLLVRPIQRSHFSRRSDMLIASLQDIADTYYDINTFPKGDIRSALERTMEKIRRKKQMKGGR</sequence>
<dbReference type="CDD" id="cd18791">
    <property type="entry name" value="SF2_C_RHA"/>
    <property type="match status" value="1"/>
</dbReference>
<dbReference type="InterPro" id="IPR048333">
    <property type="entry name" value="HA2_WH"/>
</dbReference>
<evidence type="ECO:0000256" key="9">
    <source>
        <dbReference type="ARBA" id="ARBA00023242"/>
    </source>
</evidence>
<keyword evidence="8" id="KW-0508">mRNA splicing</keyword>
<dbReference type="Pfam" id="PF21010">
    <property type="entry name" value="HA2_C"/>
    <property type="match status" value="1"/>
</dbReference>
<feature type="region of interest" description="Disordered" evidence="13">
    <location>
        <begin position="1"/>
        <end position="31"/>
    </location>
</feature>
<dbReference type="InterPro" id="IPR001650">
    <property type="entry name" value="Helicase_C-like"/>
</dbReference>
<dbReference type="FunFam" id="1.20.120.1080:FF:000003">
    <property type="entry name" value="Pre-mRNA-splicing factor ATP-dependent RNA helicase PRP43"/>
    <property type="match status" value="1"/>
</dbReference>
<proteinExistence type="inferred from homology"/>
<evidence type="ECO:0000313" key="16">
    <source>
        <dbReference type="EMBL" id="KAH0569244.1"/>
    </source>
</evidence>
<dbReference type="InterPro" id="IPR002464">
    <property type="entry name" value="DNA/RNA_helicase_DEAH_CS"/>
</dbReference>
<name>A0A9P8LJI0_9PEZI</name>
<dbReference type="InterPro" id="IPR044756">
    <property type="entry name" value="DHX15_DEXHc"/>
</dbReference>
<dbReference type="GO" id="GO:0016787">
    <property type="term" value="F:hydrolase activity"/>
    <property type="evidence" value="ECO:0007669"/>
    <property type="project" value="UniProtKB-KW"/>
</dbReference>
<dbReference type="EC" id="3.6.4.13" evidence="2"/>
<dbReference type="InterPro" id="IPR007502">
    <property type="entry name" value="Helicase-assoc_dom"/>
</dbReference>
<keyword evidence="9" id="KW-0539">Nucleus</keyword>
<evidence type="ECO:0000256" key="10">
    <source>
        <dbReference type="ARBA" id="ARBA00024333"/>
    </source>
</evidence>
<dbReference type="Pfam" id="PF04408">
    <property type="entry name" value="WHD_HA2"/>
    <property type="match status" value="1"/>
</dbReference>
<gene>
    <name evidence="16" type="primary">PRP43</name>
    <name evidence="16" type="ORF">GP486_000061</name>
</gene>
<reference evidence="16" key="1">
    <citation type="submission" date="2021-03" db="EMBL/GenBank/DDBJ databases">
        <title>Comparative genomics and phylogenomic investigation of the class Geoglossomycetes provide insights into ecological specialization and systematics.</title>
        <authorList>
            <person name="Melie T."/>
            <person name="Pirro S."/>
            <person name="Miller A.N."/>
            <person name="Quandt A."/>
        </authorList>
    </citation>
    <scope>NUCLEOTIDE SEQUENCE</scope>
    <source>
        <strain evidence="16">CAQ_001_2017</strain>
    </source>
</reference>
<dbReference type="SMART" id="SM00490">
    <property type="entry name" value="HELICc"/>
    <property type="match status" value="1"/>
</dbReference>
<dbReference type="PROSITE" id="PS51194">
    <property type="entry name" value="HELICASE_CTER"/>
    <property type="match status" value="1"/>
</dbReference>
<dbReference type="Pfam" id="PF00271">
    <property type="entry name" value="Helicase_C"/>
    <property type="match status" value="1"/>
</dbReference>
<dbReference type="InterPro" id="IPR027417">
    <property type="entry name" value="P-loop_NTPase"/>
</dbReference>
<evidence type="ECO:0000256" key="11">
    <source>
        <dbReference type="ARBA" id="ARBA00047984"/>
    </source>
</evidence>
<evidence type="ECO:0000259" key="14">
    <source>
        <dbReference type="PROSITE" id="PS51192"/>
    </source>
</evidence>
<dbReference type="EMBL" id="JAGHQM010000002">
    <property type="protein sequence ID" value="KAH0569244.1"/>
    <property type="molecule type" value="Genomic_DNA"/>
</dbReference>
<evidence type="ECO:0000256" key="6">
    <source>
        <dbReference type="ARBA" id="ARBA00022806"/>
    </source>
</evidence>
<evidence type="ECO:0000256" key="2">
    <source>
        <dbReference type="ARBA" id="ARBA00012552"/>
    </source>
</evidence>
<dbReference type="AlphaFoldDB" id="A0A9P8LJI0"/>
<evidence type="ECO:0000256" key="12">
    <source>
        <dbReference type="ARBA" id="ARBA00055599"/>
    </source>
</evidence>
<dbReference type="FunFam" id="3.40.50.300:FF:000007">
    <property type="entry name" value="Pre-mRNA-splicing factor ATP-dependent RNA helicase"/>
    <property type="match status" value="1"/>
</dbReference>
<dbReference type="PROSITE" id="PS00690">
    <property type="entry name" value="DEAH_ATP_HELICASE"/>
    <property type="match status" value="1"/>
</dbReference>
<feature type="domain" description="Helicase ATP-binding" evidence="14">
    <location>
        <begin position="90"/>
        <end position="255"/>
    </location>
</feature>
<feature type="domain" description="Helicase C-terminal" evidence="15">
    <location>
        <begin position="280"/>
        <end position="462"/>
    </location>
</feature>
<dbReference type="PANTHER" id="PTHR18934">
    <property type="entry name" value="ATP-DEPENDENT RNA HELICASE"/>
    <property type="match status" value="1"/>
</dbReference>
<dbReference type="InterPro" id="IPR011545">
    <property type="entry name" value="DEAD/DEAH_box_helicase_dom"/>
</dbReference>
<evidence type="ECO:0000256" key="4">
    <source>
        <dbReference type="ARBA" id="ARBA00022741"/>
    </source>
</evidence>
<dbReference type="GO" id="GO:0071014">
    <property type="term" value="C:post-mRNA release spliceosomal complex"/>
    <property type="evidence" value="ECO:0007669"/>
    <property type="project" value="UniProtKB-ARBA"/>
</dbReference>
<dbReference type="Gene3D" id="1.20.120.1080">
    <property type="match status" value="1"/>
</dbReference>
<keyword evidence="6 16" id="KW-0347">Helicase</keyword>
<dbReference type="Pfam" id="PF00270">
    <property type="entry name" value="DEAD"/>
    <property type="match status" value="1"/>
</dbReference>
<dbReference type="SUPFAM" id="SSF52540">
    <property type="entry name" value="P-loop containing nucleoside triphosphate hydrolases"/>
    <property type="match status" value="1"/>
</dbReference>
<dbReference type="InterPro" id="IPR011709">
    <property type="entry name" value="DEAD-box_helicase_OB_fold"/>
</dbReference>
<dbReference type="GO" id="GO:0005524">
    <property type="term" value="F:ATP binding"/>
    <property type="evidence" value="ECO:0007669"/>
    <property type="project" value="UniProtKB-KW"/>
</dbReference>
<dbReference type="PROSITE" id="PS51192">
    <property type="entry name" value="HELICASE_ATP_BIND_1"/>
    <property type="match status" value="1"/>
</dbReference>